<gene>
    <name evidence="3" type="ORF">RB653_007217</name>
</gene>
<dbReference type="Gene3D" id="1.20.80.10">
    <property type="match status" value="1"/>
</dbReference>
<dbReference type="CDD" id="cd14473">
    <property type="entry name" value="FERM_B-lobe"/>
    <property type="match status" value="1"/>
</dbReference>
<dbReference type="SUPFAM" id="SSF54236">
    <property type="entry name" value="Ubiquitin-like"/>
    <property type="match status" value="1"/>
</dbReference>
<organism evidence="3 4">
    <name type="scientific">Dictyostelium firmibasis</name>
    <dbReference type="NCBI Taxonomy" id="79012"/>
    <lineage>
        <taxon>Eukaryota</taxon>
        <taxon>Amoebozoa</taxon>
        <taxon>Evosea</taxon>
        <taxon>Eumycetozoa</taxon>
        <taxon>Dictyostelia</taxon>
        <taxon>Dictyosteliales</taxon>
        <taxon>Dictyosteliaceae</taxon>
        <taxon>Dictyostelium</taxon>
    </lineage>
</organism>
<dbReference type="PANTHER" id="PTHR13283">
    <property type="entry name" value="KREV INTERACTION TRAPPED 1-RELATED"/>
    <property type="match status" value="1"/>
</dbReference>
<dbReference type="SUPFAM" id="SSF47031">
    <property type="entry name" value="Second domain of FERM"/>
    <property type="match status" value="1"/>
</dbReference>
<dbReference type="Pfam" id="PF00373">
    <property type="entry name" value="FERM_M"/>
    <property type="match status" value="1"/>
</dbReference>
<dbReference type="InterPro" id="IPR051594">
    <property type="entry name" value="KRIT1/FRMD8"/>
</dbReference>
<dbReference type="InterPro" id="IPR011993">
    <property type="entry name" value="PH-like_dom_sf"/>
</dbReference>
<dbReference type="InterPro" id="IPR014352">
    <property type="entry name" value="FERM/acyl-CoA-bd_prot_sf"/>
</dbReference>
<dbReference type="InterPro" id="IPR057096">
    <property type="entry name" value="KRIT1_FRMD8_FERM_C"/>
</dbReference>
<dbReference type="Gene3D" id="2.30.29.30">
    <property type="entry name" value="Pleckstrin-homology domain (PH domain)/Phosphotyrosine-binding domain (PTB)"/>
    <property type="match status" value="1"/>
</dbReference>
<feature type="region of interest" description="Disordered" evidence="1">
    <location>
        <begin position="1"/>
        <end position="43"/>
    </location>
</feature>
<sequence>MESSFEASKSFSDNKDDIELIPTQPQTSPKSSPTLSSSNNITSTSKLGSNQVLIRIYFIDDTHKTLSIDPSNTTGDQLWEMVSEKLGINNKDSECFFVWAQNDEIEWLLFNHQNISEVIKNWGILKRRYCNTEESSSSSSSPILSGLSTIRGKKSNTGSTSNSADNVGSTSGSSSPSSPKGGLSGFLTLGRKNKVQPSSPSLSSSSSHSQTSSLSTTIASEHASKLRSSFPTLGEEGQFRLVYRPTSVLPLDIEKSINTKEATHLFYIQAIHNVIDSNYPCEEDVALKLASIQLQVLVGDQKMEHQDHFKESIARYIPSHLLAKRKVEEWEQLVIPQHSLLRGSDSLQLKRAYLETCQRWPYYGSTFFRAKYIPANTSFFTQEFQGKVSIGINGNGFHIIDPKEMKMVSYSYRDIIAWDSTSNSFTIKFKIGQGDKKSETKPYIFKTPQGELINDLISDWSEEWESKEKKNNKDSKKK</sequence>
<reference evidence="3 4" key="1">
    <citation type="submission" date="2023-11" db="EMBL/GenBank/DDBJ databases">
        <title>Dfirmibasis_genome.</title>
        <authorList>
            <person name="Edelbroek B."/>
            <person name="Kjellin J."/>
            <person name="Jerlstrom-Hultqvist J."/>
            <person name="Soderbom F."/>
        </authorList>
    </citation>
    <scope>NUCLEOTIDE SEQUENCE [LARGE SCALE GENOMIC DNA]</scope>
    <source>
        <strain evidence="3 4">TNS-C-14</strain>
    </source>
</reference>
<dbReference type="AlphaFoldDB" id="A0AAN7YLW2"/>
<evidence type="ECO:0000259" key="2">
    <source>
        <dbReference type="PROSITE" id="PS50057"/>
    </source>
</evidence>
<feature type="compositionally biased region" description="Low complexity" evidence="1">
    <location>
        <begin position="21"/>
        <end position="43"/>
    </location>
</feature>
<evidence type="ECO:0000313" key="4">
    <source>
        <dbReference type="Proteomes" id="UP001344447"/>
    </source>
</evidence>
<feature type="compositionally biased region" description="Polar residues" evidence="1">
    <location>
        <begin position="155"/>
        <end position="167"/>
    </location>
</feature>
<dbReference type="SUPFAM" id="SSF50729">
    <property type="entry name" value="PH domain-like"/>
    <property type="match status" value="1"/>
</dbReference>
<feature type="region of interest" description="Disordered" evidence="1">
    <location>
        <begin position="133"/>
        <end position="218"/>
    </location>
</feature>
<name>A0AAN7YLW2_9MYCE</name>
<feature type="compositionally biased region" description="Low complexity" evidence="1">
    <location>
        <begin position="168"/>
        <end position="181"/>
    </location>
</feature>
<dbReference type="Proteomes" id="UP001344447">
    <property type="component" value="Unassembled WGS sequence"/>
</dbReference>
<dbReference type="Pfam" id="PF21989">
    <property type="entry name" value="RA_2"/>
    <property type="match status" value="1"/>
</dbReference>
<dbReference type="InterPro" id="IPR029071">
    <property type="entry name" value="Ubiquitin-like_domsf"/>
</dbReference>
<dbReference type="PROSITE" id="PS50057">
    <property type="entry name" value="FERM_3"/>
    <property type="match status" value="1"/>
</dbReference>
<comment type="caution">
    <text evidence="3">The sequence shown here is derived from an EMBL/GenBank/DDBJ whole genome shotgun (WGS) entry which is preliminary data.</text>
</comment>
<evidence type="ECO:0000256" key="1">
    <source>
        <dbReference type="SAM" id="MobiDB-lite"/>
    </source>
</evidence>
<dbReference type="PANTHER" id="PTHR13283:SF10">
    <property type="entry name" value="FERM DOMAIN-CONTAINING PROTEIN 8"/>
    <property type="match status" value="1"/>
</dbReference>
<dbReference type="InterPro" id="IPR019749">
    <property type="entry name" value="Band_41_domain"/>
</dbReference>
<accession>A0AAN7YLW2</accession>
<evidence type="ECO:0000313" key="3">
    <source>
        <dbReference type="EMBL" id="KAK5576079.1"/>
    </source>
</evidence>
<protein>
    <recommendedName>
        <fullName evidence="2">FERM domain-containing protein</fullName>
    </recommendedName>
</protein>
<dbReference type="Pfam" id="PF24522">
    <property type="entry name" value="KRIT1_FRMD8_FERM_C"/>
    <property type="match status" value="1"/>
</dbReference>
<dbReference type="InterPro" id="IPR019748">
    <property type="entry name" value="FERM_central"/>
</dbReference>
<dbReference type="Gene3D" id="3.10.20.90">
    <property type="entry name" value="Phosphatidylinositol 3-kinase Catalytic Subunit, Chain A, domain 1"/>
    <property type="match status" value="1"/>
</dbReference>
<dbReference type="GO" id="GO:0005886">
    <property type="term" value="C:plasma membrane"/>
    <property type="evidence" value="ECO:0007669"/>
    <property type="project" value="TreeGrafter"/>
</dbReference>
<keyword evidence="4" id="KW-1185">Reference proteome</keyword>
<dbReference type="SMART" id="SM00295">
    <property type="entry name" value="B41"/>
    <property type="match status" value="1"/>
</dbReference>
<dbReference type="InterPro" id="IPR035963">
    <property type="entry name" value="FERM_2"/>
</dbReference>
<feature type="compositionally biased region" description="Low complexity" evidence="1">
    <location>
        <begin position="196"/>
        <end position="216"/>
    </location>
</feature>
<dbReference type="InterPro" id="IPR000299">
    <property type="entry name" value="FERM_domain"/>
</dbReference>
<feature type="domain" description="FERM" evidence="2">
    <location>
        <begin position="52"/>
        <end position="468"/>
    </location>
</feature>
<feature type="compositionally biased region" description="Polar residues" evidence="1">
    <location>
        <begin position="1"/>
        <end position="11"/>
    </location>
</feature>
<dbReference type="EMBL" id="JAVFKY010000005">
    <property type="protein sequence ID" value="KAK5576079.1"/>
    <property type="molecule type" value="Genomic_DNA"/>
</dbReference>
<proteinExistence type="predicted"/>